<dbReference type="PROSITE" id="PS51886">
    <property type="entry name" value="TLDC"/>
    <property type="match status" value="1"/>
</dbReference>
<dbReference type="PANTHER" id="PTHR24410:SF23">
    <property type="entry name" value="BTB DOMAIN-CONTAINING PROTEIN-RELATED"/>
    <property type="match status" value="1"/>
</dbReference>
<feature type="domain" description="TLDc" evidence="2">
    <location>
        <begin position="257"/>
        <end position="435"/>
    </location>
</feature>
<sequence>MNFATLLKKPEGYDVKIVAGEEPNVKEFKAHKAILISKSDYFKSAFSLQWERVEDGITIFKKPNITPSIFEILLNDELQLLEVYQQLEKRLLKDESAWKPRDIITALEHDHLTTLYNFSMVLVCRNPKIIFESEDFLNMKEGALIDILKSNDLELDEFEIWQYVIQWGIENTNSIICYDLKKWTPENFMDLKNTLNNCIPHIRFFRMSPNDYKKLRAHFKDILPGGLDNEISQYFSDPDFKPSINILPLRNHPLKSNIIDAKDEGLIASWIDRQGASYHFKNLPFKFNLIYRASRDGFKIYKFHNNCDDKNSTLVVIKVRDSGEIIGGFNPLRWDFVLKDKSFSDYINFKYKASDFFIFSLSNREVPILSRISSIRNITSCTYREGPSFGLDLRITLSKGSYNGIIGESEKCSYEKKITDRQTFEIEEYEVFQIIDKRPFKKI</sequence>
<evidence type="ECO:0000313" key="3">
    <source>
        <dbReference type="EMBL" id="CAG8630675.1"/>
    </source>
</evidence>
<dbReference type="InterPro" id="IPR011705">
    <property type="entry name" value="BACK"/>
</dbReference>
<evidence type="ECO:0000313" key="4">
    <source>
        <dbReference type="Proteomes" id="UP000789342"/>
    </source>
</evidence>
<dbReference type="Proteomes" id="UP000789342">
    <property type="component" value="Unassembled WGS sequence"/>
</dbReference>
<dbReference type="InterPro" id="IPR000210">
    <property type="entry name" value="BTB/POZ_dom"/>
</dbReference>
<dbReference type="Pfam" id="PF07534">
    <property type="entry name" value="TLD"/>
    <property type="match status" value="1"/>
</dbReference>
<dbReference type="Gene3D" id="3.30.710.10">
    <property type="entry name" value="Potassium Channel Kv1.1, Chain A"/>
    <property type="match status" value="1"/>
</dbReference>
<dbReference type="InterPro" id="IPR051481">
    <property type="entry name" value="BTB-POZ/Galectin-3-binding"/>
</dbReference>
<gene>
    <name evidence="3" type="ORF">AMORRO_LOCUS9072</name>
</gene>
<dbReference type="EMBL" id="CAJVPV010008442">
    <property type="protein sequence ID" value="CAG8630675.1"/>
    <property type="molecule type" value="Genomic_DNA"/>
</dbReference>
<dbReference type="InterPro" id="IPR006571">
    <property type="entry name" value="TLDc_dom"/>
</dbReference>
<feature type="domain" description="BTB" evidence="1">
    <location>
        <begin position="13"/>
        <end position="75"/>
    </location>
</feature>
<keyword evidence="4" id="KW-1185">Reference proteome</keyword>
<dbReference type="CDD" id="cd18186">
    <property type="entry name" value="BTB_POZ_ZBTB_KLHL-like"/>
    <property type="match status" value="1"/>
</dbReference>
<reference evidence="3" key="1">
    <citation type="submission" date="2021-06" db="EMBL/GenBank/DDBJ databases">
        <authorList>
            <person name="Kallberg Y."/>
            <person name="Tangrot J."/>
            <person name="Rosling A."/>
        </authorList>
    </citation>
    <scope>NUCLEOTIDE SEQUENCE</scope>
    <source>
        <strain evidence="3">CL551</strain>
    </source>
</reference>
<organism evidence="3 4">
    <name type="scientific">Acaulospora morrowiae</name>
    <dbReference type="NCBI Taxonomy" id="94023"/>
    <lineage>
        <taxon>Eukaryota</taxon>
        <taxon>Fungi</taxon>
        <taxon>Fungi incertae sedis</taxon>
        <taxon>Mucoromycota</taxon>
        <taxon>Glomeromycotina</taxon>
        <taxon>Glomeromycetes</taxon>
        <taxon>Diversisporales</taxon>
        <taxon>Acaulosporaceae</taxon>
        <taxon>Acaulospora</taxon>
    </lineage>
</organism>
<dbReference type="OrthoDB" id="298084at2759"/>
<dbReference type="PROSITE" id="PS50097">
    <property type="entry name" value="BTB"/>
    <property type="match status" value="1"/>
</dbReference>
<dbReference type="PANTHER" id="PTHR24410">
    <property type="entry name" value="HL07962P-RELATED"/>
    <property type="match status" value="1"/>
</dbReference>
<evidence type="ECO:0000259" key="1">
    <source>
        <dbReference type="PROSITE" id="PS50097"/>
    </source>
</evidence>
<feature type="non-terminal residue" evidence="3">
    <location>
        <position position="443"/>
    </location>
</feature>
<dbReference type="AlphaFoldDB" id="A0A9N9GUH4"/>
<proteinExistence type="predicted"/>
<dbReference type="Pfam" id="PF00651">
    <property type="entry name" value="BTB"/>
    <property type="match status" value="1"/>
</dbReference>
<dbReference type="Pfam" id="PF07707">
    <property type="entry name" value="BACK"/>
    <property type="match status" value="1"/>
</dbReference>
<protein>
    <submittedName>
        <fullName evidence="3">17163_t:CDS:1</fullName>
    </submittedName>
</protein>
<evidence type="ECO:0000259" key="2">
    <source>
        <dbReference type="PROSITE" id="PS51886"/>
    </source>
</evidence>
<accession>A0A9N9GUH4</accession>
<dbReference type="InterPro" id="IPR011333">
    <property type="entry name" value="SKP1/BTB/POZ_sf"/>
</dbReference>
<dbReference type="SUPFAM" id="SSF54695">
    <property type="entry name" value="POZ domain"/>
    <property type="match status" value="1"/>
</dbReference>
<comment type="caution">
    <text evidence="3">The sequence shown here is derived from an EMBL/GenBank/DDBJ whole genome shotgun (WGS) entry which is preliminary data.</text>
</comment>
<name>A0A9N9GUH4_9GLOM</name>
<dbReference type="Gene3D" id="1.25.40.420">
    <property type="match status" value="1"/>
</dbReference>